<reference evidence="11" key="1">
    <citation type="submission" date="2019-09" db="EMBL/GenBank/DDBJ databases">
        <title>Draft genome information of white flower Hibiscus syriacus.</title>
        <authorList>
            <person name="Kim Y.-M."/>
        </authorList>
    </citation>
    <scope>NUCLEOTIDE SEQUENCE [LARGE SCALE GENOMIC DNA]</scope>
    <source>
        <strain evidence="11">YM2019G1</strain>
    </source>
</reference>
<sequence>MADTAKYTPINGGTTTTTVPSEFKNLSSFIKTRRILAFFMFAFVGFTVFLAFTPSSSPWVTNIFSSSSSSTSSPASYRSQSSSLFNYFFRNSSSSHALNSTDSDSNTRSNSAQLAKPLSGKNTNKTQSFDTNKPLPSSKNTTFGPPNSRLNNTQSSVLHTNQATISPSPNVNKNSDKAHVLKSNQNATLTGKSLVAANQSTNSSTKSESSFKPSSGGVGSNNSASLTQKQSNGSDSGLSAKQGIGNLIDSLMNCDLFDGKWVKDDSYPLYKPGSCSFIDEQFSCIANGRPDKDYQKLKWKPKGCTLPRLNGGHMLEILRGKRVVFVGDSLNRNMWESLVCILKNAAKTPENVYEAHGRHYFRGEASYSFIFNDHNFTIEFYVSPFLVREWEIPDKIGAKKETLRLDLVGKSSDQYKSADILIFNTGHWWTHEKTSKGKDYYQEGSHVYNELNVLEAFRKALTTWARWVDASVNPMKTMVFFRGYSASHFRGGQWNSGGACDSETEPIKNGTYLIPYPPKMVVLERVLKGMKTHVTFLNITRLTDIRKDGHPSIYRKHPKQKVSEDERVAPLKYQDCSHWCLPGVPDSWNELLYAEILVKENKMRQHQRRAR</sequence>
<dbReference type="GO" id="GO:0005794">
    <property type="term" value="C:Golgi apparatus"/>
    <property type="evidence" value="ECO:0007669"/>
    <property type="project" value="TreeGrafter"/>
</dbReference>
<evidence type="ECO:0000256" key="3">
    <source>
        <dbReference type="ARBA" id="ARBA00022692"/>
    </source>
</evidence>
<feature type="transmembrane region" description="Helical" evidence="8">
    <location>
        <begin position="35"/>
        <end position="52"/>
    </location>
</feature>
<dbReference type="InterPro" id="IPR029962">
    <property type="entry name" value="TBL"/>
</dbReference>
<gene>
    <name evidence="11" type="ORF">F3Y22_tig00111769pilonHSYRG00730</name>
</gene>
<dbReference type="OrthoDB" id="630188at2759"/>
<comment type="subcellular location">
    <subcellularLocation>
        <location evidence="1">Membrane</location>
        <topology evidence="1">Single-pass membrane protein</topology>
    </subcellularLocation>
</comment>
<evidence type="ECO:0000256" key="8">
    <source>
        <dbReference type="SAM" id="Phobius"/>
    </source>
</evidence>
<evidence type="ECO:0000313" key="12">
    <source>
        <dbReference type="Proteomes" id="UP000436088"/>
    </source>
</evidence>
<comment type="caution">
    <text evidence="11">The sequence shown here is derived from an EMBL/GenBank/DDBJ whole genome shotgun (WGS) entry which is preliminary data.</text>
</comment>
<evidence type="ECO:0000313" key="11">
    <source>
        <dbReference type="EMBL" id="KAE8674279.1"/>
    </source>
</evidence>
<dbReference type="AlphaFoldDB" id="A0A6A2YE34"/>
<evidence type="ECO:0000256" key="2">
    <source>
        <dbReference type="ARBA" id="ARBA00007727"/>
    </source>
</evidence>
<organism evidence="11 12">
    <name type="scientific">Hibiscus syriacus</name>
    <name type="common">Rose of Sharon</name>
    <dbReference type="NCBI Taxonomy" id="106335"/>
    <lineage>
        <taxon>Eukaryota</taxon>
        <taxon>Viridiplantae</taxon>
        <taxon>Streptophyta</taxon>
        <taxon>Embryophyta</taxon>
        <taxon>Tracheophyta</taxon>
        <taxon>Spermatophyta</taxon>
        <taxon>Magnoliopsida</taxon>
        <taxon>eudicotyledons</taxon>
        <taxon>Gunneridae</taxon>
        <taxon>Pentapetalae</taxon>
        <taxon>rosids</taxon>
        <taxon>malvids</taxon>
        <taxon>Malvales</taxon>
        <taxon>Malvaceae</taxon>
        <taxon>Malvoideae</taxon>
        <taxon>Hibiscus</taxon>
    </lineage>
</organism>
<evidence type="ECO:0000256" key="4">
    <source>
        <dbReference type="ARBA" id="ARBA00022968"/>
    </source>
</evidence>
<feature type="region of interest" description="Disordered" evidence="7">
    <location>
        <begin position="97"/>
        <end position="153"/>
    </location>
</feature>
<feature type="compositionally biased region" description="Low complexity" evidence="7">
    <location>
        <begin position="200"/>
        <end position="225"/>
    </location>
</feature>
<dbReference type="GO" id="GO:0016413">
    <property type="term" value="F:O-acetyltransferase activity"/>
    <property type="evidence" value="ECO:0007669"/>
    <property type="project" value="InterPro"/>
</dbReference>
<feature type="region of interest" description="Disordered" evidence="7">
    <location>
        <begin position="197"/>
        <end position="238"/>
    </location>
</feature>
<feature type="domain" description="Trichome birefringence-like C-terminal" evidence="9">
    <location>
        <begin position="306"/>
        <end position="594"/>
    </location>
</feature>
<evidence type="ECO:0000256" key="7">
    <source>
        <dbReference type="SAM" id="MobiDB-lite"/>
    </source>
</evidence>
<feature type="domain" description="Trichome birefringence-like N-terminal" evidence="10">
    <location>
        <begin position="253"/>
        <end position="304"/>
    </location>
</feature>
<evidence type="ECO:0000256" key="1">
    <source>
        <dbReference type="ARBA" id="ARBA00004167"/>
    </source>
</evidence>
<dbReference type="EMBL" id="VEPZ02001421">
    <property type="protein sequence ID" value="KAE8674279.1"/>
    <property type="molecule type" value="Genomic_DNA"/>
</dbReference>
<dbReference type="InterPro" id="IPR025846">
    <property type="entry name" value="TBL_N"/>
</dbReference>
<evidence type="ECO:0000259" key="10">
    <source>
        <dbReference type="Pfam" id="PF14416"/>
    </source>
</evidence>
<keyword evidence="3 8" id="KW-0812">Transmembrane</keyword>
<keyword evidence="4" id="KW-0735">Signal-anchor</keyword>
<dbReference type="Pfam" id="PF14416">
    <property type="entry name" value="PMR5N"/>
    <property type="match status" value="1"/>
</dbReference>
<keyword evidence="6 8" id="KW-0472">Membrane</keyword>
<evidence type="ECO:0000256" key="6">
    <source>
        <dbReference type="ARBA" id="ARBA00023136"/>
    </source>
</evidence>
<accession>A0A6A2YE34</accession>
<dbReference type="PANTHER" id="PTHR32285:SF22">
    <property type="entry name" value="PROTEIN TRICHOME BIREFRINGENCE"/>
    <property type="match status" value="1"/>
</dbReference>
<dbReference type="PANTHER" id="PTHR32285">
    <property type="entry name" value="PROTEIN TRICHOME BIREFRINGENCE-LIKE 9-RELATED"/>
    <property type="match status" value="1"/>
</dbReference>
<keyword evidence="12" id="KW-1185">Reference proteome</keyword>
<dbReference type="Pfam" id="PF13839">
    <property type="entry name" value="PC-Esterase"/>
    <property type="match status" value="1"/>
</dbReference>
<feature type="compositionally biased region" description="Polar residues" evidence="7">
    <location>
        <begin position="226"/>
        <end position="238"/>
    </location>
</feature>
<protein>
    <submittedName>
        <fullName evidence="11">Protein trichome birefringence</fullName>
    </submittedName>
</protein>
<dbReference type="GO" id="GO:0016020">
    <property type="term" value="C:membrane"/>
    <property type="evidence" value="ECO:0007669"/>
    <property type="project" value="UniProtKB-SubCell"/>
</dbReference>
<keyword evidence="5 8" id="KW-1133">Transmembrane helix</keyword>
<dbReference type="Proteomes" id="UP000436088">
    <property type="component" value="Unassembled WGS sequence"/>
</dbReference>
<evidence type="ECO:0000256" key="5">
    <source>
        <dbReference type="ARBA" id="ARBA00022989"/>
    </source>
</evidence>
<evidence type="ECO:0000259" key="9">
    <source>
        <dbReference type="Pfam" id="PF13839"/>
    </source>
</evidence>
<feature type="compositionally biased region" description="Polar residues" evidence="7">
    <location>
        <begin position="120"/>
        <end position="153"/>
    </location>
</feature>
<comment type="similarity">
    <text evidence="2">Belongs to the PC-esterase family. TBL subfamily.</text>
</comment>
<dbReference type="InterPro" id="IPR026057">
    <property type="entry name" value="TBL_C"/>
</dbReference>
<feature type="compositionally biased region" description="Low complexity" evidence="7">
    <location>
        <begin position="99"/>
        <end position="111"/>
    </location>
</feature>
<name>A0A6A2YE34_HIBSY</name>
<proteinExistence type="inferred from homology"/>